<dbReference type="EMBL" id="MPDK01000076">
    <property type="protein sequence ID" value="PWI52055.1"/>
    <property type="molecule type" value="Genomic_DNA"/>
</dbReference>
<keyword evidence="1" id="KW-0732">Signal</keyword>
<name>A0A2U3CSP8_SULT2</name>
<evidence type="ECO:0000256" key="1">
    <source>
        <dbReference type="SAM" id="SignalP"/>
    </source>
</evidence>
<feature type="non-terminal residue" evidence="2">
    <location>
        <position position="82"/>
    </location>
</feature>
<gene>
    <name evidence="2" type="ORF">BM613_14210</name>
</gene>
<accession>A0A2U3CSP8</accession>
<evidence type="ECO:0000313" key="2">
    <source>
        <dbReference type="EMBL" id="PWI52055.1"/>
    </source>
</evidence>
<evidence type="ECO:0000313" key="3">
    <source>
        <dbReference type="Proteomes" id="UP000245380"/>
    </source>
</evidence>
<proteinExistence type="predicted"/>
<reference evidence="2 3" key="1">
    <citation type="submission" date="2016-11" db="EMBL/GenBank/DDBJ databases">
        <title>Comparative genomics of Acidibacillus ferroxidans species.</title>
        <authorList>
            <person name="Oliveira G."/>
            <person name="Nunes G."/>
            <person name="Oliveira R."/>
            <person name="Araujo F."/>
            <person name="Salim A."/>
            <person name="Scholte L."/>
            <person name="Morais D."/>
            <person name="Nancucheo I."/>
            <person name="Johnson D.B."/>
            <person name="Grail B."/>
            <person name="Bittencourt J."/>
            <person name="Valadares R."/>
        </authorList>
    </citation>
    <scope>NUCLEOTIDE SEQUENCE [LARGE SCALE GENOMIC DNA]</scope>
    <source>
        <strain evidence="2 3">Y002</strain>
    </source>
</reference>
<protein>
    <submittedName>
        <fullName evidence="2">Uncharacterized protein</fullName>
    </submittedName>
</protein>
<comment type="caution">
    <text evidence="2">The sequence shown here is derived from an EMBL/GenBank/DDBJ whole genome shotgun (WGS) entry which is preliminary data.</text>
</comment>
<dbReference type="RefSeq" id="WP_146192849.1">
    <property type="nucleotide sequence ID" value="NZ_MPDK01000076.1"/>
</dbReference>
<feature type="chain" id="PRO_5015744348" evidence="1">
    <location>
        <begin position="27"/>
        <end position="82"/>
    </location>
</feature>
<dbReference type="Proteomes" id="UP000245380">
    <property type="component" value="Unassembled WGS sequence"/>
</dbReference>
<keyword evidence="3" id="KW-1185">Reference proteome</keyword>
<organism evidence="2 3">
    <name type="scientific">Sulfoacidibacillus thermotolerans</name>
    <name type="common">Acidibacillus sulfuroxidans</name>
    <dbReference type="NCBI Taxonomy" id="1765684"/>
    <lineage>
        <taxon>Bacteria</taxon>
        <taxon>Bacillati</taxon>
        <taxon>Bacillota</taxon>
        <taxon>Bacilli</taxon>
        <taxon>Bacillales</taxon>
        <taxon>Alicyclobacillaceae</taxon>
        <taxon>Sulfoacidibacillus</taxon>
    </lineage>
</organism>
<dbReference type="AlphaFoldDB" id="A0A2U3CSP8"/>
<feature type="signal peptide" evidence="1">
    <location>
        <begin position="1"/>
        <end position="26"/>
    </location>
</feature>
<sequence length="82" mass="8917">MVLRKSALFILAVAATSVMSIGTSYAATVPLNFQITLTKSQVQRGTNLGSNWTYTLNSNQSYYTYSVMPNPTPSDVFVDTAT</sequence>